<evidence type="ECO:0000256" key="1">
    <source>
        <dbReference type="SAM" id="MobiDB-lite"/>
    </source>
</evidence>
<protein>
    <submittedName>
        <fullName evidence="2">Uncharacterized protein</fullName>
    </submittedName>
</protein>
<evidence type="ECO:0000313" key="3">
    <source>
        <dbReference type="Proteomes" id="UP000054279"/>
    </source>
</evidence>
<sequence length="99" mass="11271">MANQDYHQLAEAEESYMLAYPSPTYYIDGDYTVTATPFVSSRVHAERVARREVKNLARAVKGVDDLKNTKTKKARMARKRKSEEVSSLTKRMSKVALTN</sequence>
<evidence type="ECO:0000313" key="2">
    <source>
        <dbReference type="EMBL" id="KIJ28315.1"/>
    </source>
</evidence>
<feature type="compositionally biased region" description="Basic residues" evidence="1">
    <location>
        <begin position="70"/>
        <end position="80"/>
    </location>
</feature>
<keyword evidence="3" id="KW-1185">Reference proteome</keyword>
<accession>A0A0C9USV4</accession>
<proteinExistence type="predicted"/>
<name>A0A0C9USV4_SPHS4</name>
<dbReference type="HOGENOM" id="CLU_2321854_0_0_1"/>
<feature type="region of interest" description="Disordered" evidence="1">
    <location>
        <begin position="70"/>
        <end position="99"/>
    </location>
</feature>
<gene>
    <name evidence="2" type="ORF">M422DRAFT_37365</name>
</gene>
<dbReference type="EMBL" id="KN837309">
    <property type="protein sequence ID" value="KIJ28315.1"/>
    <property type="molecule type" value="Genomic_DNA"/>
</dbReference>
<dbReference type="AlphaFoldDB" id="A0A0C9USV4"/>
<organism evidence="2 3">
    <name type="scientific">Sphaerobolus stellatus (strain SS14)</name>
    <dbReference type="NCBI Taxonomy" id="990650"/>
    <lineage>
        <taxon>Eukaryota</taxon>
        <taxon>Fungi</taxon>
        <taxon>Dikarya</taxon>
        <taxon>Basidiomycota</taxon>
        <taxon>Agaricomycotina</taxon>
        <taxon>Agaricomycetes</taxon>
        <taxon>Phallomycetidae</taxon>
        <taxon>Geastrales</taxon>
        <taxon>Sphaerobolaceae</taxon>
        <taxon>Sphaerobolus</taxon>
    </lineage>
</organism>
<feature type="compositionally biased region" description="Polar residues" evidence="1">
    <location>
        <begin position="85"/>
        <end position="99"/>
    </location>
</feature>
<reference evidence="2 3" key="1">
    <citation type="submission" date="2014-06" db="EMBL/GenBank/DDBJ databases">
        <title>Evolutionary Origins and Diversification of the Mycorrhizal Mutualists.</title>
        <authorList>
            <consortium name="DOE Joint Genome Institute"/>
            <consortium name="Mycorrhizal Genomics Consortium"/>
            <person name="Kohler A."/>
            <person name="Kuo A."/>
            <person name="Nagy L.G."/>
            <person name="Floudas D."/>
            <person name="Copeland A."/>
            <person name="Barry K.W."/>
            <person name="Cichocki N."/>
            <person name="Veneault-Fourrey C."/>
            <person name="LaButti K."/>
            <person name="Lindquist E.A."/>
            <person name="Lipzen A."/>
            <person name="Lundell T."/>
            <person name="Morin E."/>
            <person name="Murat C."/>
            <person name="Riley R."/>
            <person name="Ohm R."/>
            <person name="Sun H."/>
            <person name="Tunlid A."/>
            <person name="Henrissat B."/>
            <person name="Grigoriev I.V."/>
            <person name="Hibbett D.S."/>
            <person name="Martin F."/>
        </authorList>
    </citation>
    <scope>NUCLEOTIDE SEQUENCE [LARGE SCALE GENOMIC DNA]</scope>
    <source>
        <strain evidence="2 3">SS14</strain>
    </source>
</reference>
<dbReference type="Proteomes" id="UP000054279">
    <property type="component" value="Unassembled WGS sequence"/>
</dbReference>